<keyword evidence="3" id="KW-1185">Reference proteome</keyword>
<dbReference type="GO" id="GO:0016787">
    <property type="term" value="F:hydrolase activity"/>
    <property type="evidence" value="ECO:0007669"/>
    <property type="project" value="InterPro"/>
</dbReference>
<proteinExistence type="predicted"/>
<organism evidence="2 3">
    <name type="scientific">Novosphingobium fluoreni</name>
    <dbReference type="NCBI Taxonomy" id="1391222"/>
    <lineage>
        <taxon>Bacteria</taxon>
        <taxon>Pseudomonadati</taxon>
        <taxon>Pseudomonadota</taxon>
        <taxon>Alphaproteobacteria</taxon>
        <taxon>Sphingomonadales</taxon>
        <taxon>Sphingomonadaceae</taxon>
        <taxon>Novosphingobium</taxon>
    </lineage>
</organism>
<dbReference type="AlphaFoldDB" id="A0A7W6BZ40"/>
<feature type="domain" description="Cell wall hydrolase SleB" evidence="1">
    <location>
        <begin position="134"/>
        <end position="243"/>
    </location>
</feature>
<dbReference type="Pfam" id="PF07486">
    <property type="entry name" value="Hydrolase_2"/>
    <property type="match status" value="1"/>
</dbReference>
<accession>A0A7W6BZ40</accession>
<gene>
    <name evidence="2" type="ORF">GGR39_002221</name>
</gene>
<name>A0A7W6BZ40_9SPHN</name>
<dbReference type="InterPro" id="IPR011105">
    <property type="entry name" value="Cell_wall_hydrolase_SleB"/>
</dbReference>
<dbReference type="Gene3D" id="1.10.10.2520">
    <property type="entry name" value="Cell wall hydrolase SleB, domain 1"/>
    <property type="match status" value="1"/>
</dbReference>
<dbReference type="InterPro" id="IPR042047">
    <property type="entry name" value="SleB_dom1"/>
</dbReference>
<dbReference type="Proteomes" id="UP000561459">
    <property type="component" value="Unassembled WGS sequence"/>
</dbReference>
<comment type="caution">
    <text evidence="2">The sequence shown here is derived from an EMBL/GenBank/DDBJ whole genome shotgun (WGS) entry which is preliminary data.</text>
</comment>
<reference evidence="2 3" key="1">
    <citation type="submission" date="2020-08" db="EMBL/GenBank/DDBJ databases">
        <title>Genomic Encyclopedia of Type Strains, Phase IV (KMG-IV): sequencing the most valuable type-strain genomes for metagenomic binning, comparative biology and taxonomic classification.</title>
        <authorList>
            <person name="Goeker M."/>
        </authorList>
    </citation>
    <scope>NUCLEOTIDE SEQUENCE [LARGE SCALE GENOMIC DNA]</scope>
    <source>
        <strain evidence="2 3">DSM 27568</strain>
    </source>
</reference>
<evidence type="ECO:0000313" key="3">
    <source>
        <dbReference type="Proteomes" id="UP000561459"/>
    </source>
</evidence>
<dbReference type="EMBL" id="JACIDY010000005">
    <property type="protein sequence ID" value="MBB3940564.1"/>
    <property type="molecule type" value="Genomic_DNA"/>
</dbReference>
<evidence type="ECO:0000259" key="1">
    <source>
        <dbReference type="Pfam" id="PF07486"/>
    </source>
</evidence>
<protein>
    <recommendedName>
        <fullName evidence="1">Cell wall hydrolase SleB domain-containing protein</fullName>
    </recommendedName>
</protein>
<sequence>MASTPNILDELPWLTSTPRKTIKTQWQRHGRSALLLGALSAPLVYSLVMPDTPGDATRGAGTAVGAPQVIDSPFAPKALRPLSALEAEAWNSKVPEAKTAIASATPFSVTAAGGQSLPRSLQCMTAAIYYEAGNEPVDGQRAVAQVILNRMRSPVYPHSVCGVVYQGSERKTGCQFSFTCDGSLARVPSASSWARASAVAAAALGGYVYAPVGWATHYHADYVVPYWAQSLSKLTTIGRHIFYSWRGSNGTGAGFTSRYAGIEPDVATAALVAAASPIAPIDGAGVGITRVTSAERPMIGFGGALGELPTADAKAEGKVTAKATEAAHPTVARGARWVIGGGVGGSGIRPYASRSLIPMPDDSAKIAVHDEAAAAAKQAPGPAKE</sequence>
<evidence type="ECO:0000313" key="2">
    <source>
        <dbReference type="EMBL" id="MBB3940564.1"/>
    </source>
</evidence>
<dbReference type="RefSeq" id="WP_246388638.1">
    <property type="nucleotide sequence ID" value="NZ_JACIDY010000005.1"/>
</dbReference>